<organism evidence="1 2">
    <name type="scientific">Vaccinium darrowii</name>
    <dbReference type="NCBI Taxonomy" id="229202"/>
    <lineage>
        <taxon>Eukaryota</taxon>
        <taxon>Viridiplantae</taxon>
        <taxon>Streptophyta</taxon>
        <taxon>Embryophyta</taxon>
        <taxon>Tracheophyta</taxon>
        <taxon>Spermatophyta</taxon>
        <taxon>Magnoliopsida</taxon>
        <taxon>eudicotyledons</taxon>
        <taxon>Gunneridae</taxon>
        <taxon>Pentapetalae</taxon>
        <taxon>asterids</taxon>
        <taxon>Ericales</taxon>
        <taxon>Ericaceae</taxon>
        <taxon>Vaccinioideae</taxon>
        <taxon>Vaccinieae</taxon>
        <taxon>Vaccinium</taxon>
    </lineage>
</organism>
<sequence length="178" mass="20092">MKGKHTLTQQSIGEKWKSLPEHEKQPYIDMAKLDARQLAKEKAPRLRNPRKVFMQNRIALSSVANLLRSLTKEQCEAIKITEVQRLLGIHGCDPDIMLAGFSDEGFKKLCGDLKVNKGSLTLKDLGVSLGECNDVTLEFKRKFVLYMLGSFLCPTSQPYIPQNYVHVVRDVDTLNGCN</sequence>
<keyword evidence="2" id="KW-1185">Reference proteome</keyword>
<reference evidence="1 2" key="1">
    <citation type="journal article" date="2021" name="Hortic Res">
        <title>High-quality reference genome and annotation aids understanding of berry development for evergreen blueberry (Vaccinium darrowii).</title>
        <authorList>
            <person name="Yu J."/>
            <person name="Hulse-Kemp A.M."/>
            <person name="Babiker E."/>
            <person name="Staton M."/>
        </authorList>
    </citation>
    <scope>NUCLEOTIDE SEQUENCE [LARGE SCALE GENOMIC DNA]</scope>
    <source>
        <strain evidence="2">cv. NJ 8807/NJ 8810</strain>
        <tissue evidence="1">Young leaf</tissue>
    </source>
</reference>
<dbReference type="Proteomes" id="UP000828048">
    <property type="component" value="Chromosome 10"/>
</dbReference>
<gene>
    <name evidence="1" type="ORF">Vadar_016047</name>
</gene>
<comment type="caution">
    <text evidence="1">The sequence shown here is derived from an EMBL/GenBank/DDBJ whole genome shotgun (WGS) entry which is preliminary data.</text>
</comment>
<protein>
    <submittedName>
        <fullName evidence="1">Uncharacterized protein</fullName>
    </submittedName>
</protein>
<proteinExistence type="predicted"/>
<name>A0ACB7XHS5_9ERIC</name>
<evidence type="ECO:0000313" key="2">
    <source>
        <dbReference type="Proteomes" id="UP000828048"/>
    </source>
</evidence>
<accession>A0ACB7XHS5</accession>
<evidence type="ECO:0000313" key="1">
    <source>
        <dbReference type="EMBL" id="KAH7840369.1"/>
    </source>
</evidence>
<dbReference type="EMBL" id="CM037160">
    <property type="protein sequence ID" value="KAH7840369.1"/>
    <property type="molecule type" value="Genomic_DNA"/>
</dbReference>